<dbReference type="Proteomes" id="UP001474421">
    <property type="component" value="Unassembled WGS sequence"/>
</dbReference>
<proteinExistence type="predicted"/>
<comment type="caution">
    <text evidence="1">The sequence shown here is derived from an EMBL/GenBank/DDBJ whole genome shotgun (WGS) entry which is preliminary data.</text>
</comment>
<evidence type="ECO:0000313" key="2">
    <source>
        <dbReference type="Proteomes" id="UP001474421"/>
    </source>
</evidence>
<name>A0AAW1AV71_CROAD</name>
<organism evidence="1 2">
    <name type="scientific">Crotalus adamanteus</name>
    <name type="common">Eastern diamondback rattlesnake</name>
    <dbReference type="NCBI Taxonomy" id="8729"/>
    <lineage>
        <taxon>Eukaryota</taxon>
        <taxon>Metazoa</taxon>
        <taxon>Chordata</taxon>
        <taxon>Craniata</taxon>
        <taxon>Vertebrata</taxon>
        <taxon>Euteleostomi</taxon>
        <taxon>Lepidosauria</taxon>
        <taxon>Squamata</taxon>
        <taxon>Bifurcata</taxon>
        <taxon>Unidentata</taxon>
        <taxon>Episquamata</taxon>
        <taxon>Toxicofera</taxon>
        <taxon>Serpentes</taxon>
        <taxon>Colubroidea</taxon>
        <taxon>Viperidae</taxon>
        <taxon>Crotalinae</taxon>
        <taxon>Crotalus</taxon>
    </lineage>
</organism>
<dbReference type="AlphaFoldDB" id="A0AAW1AV71"/>
<protein>
    <submittedName>
        <fullName evidence="1">Ribonuclease kappa</fullName>
    </submittedName>
</protein>
<evidence type="ECO:0000313" key="1">
    <source>
        <dbReference type="EMBL" id="KAK9393341.1"/>
    </source>
</evidence>
<reference evidence="1 2" key="1">
    <citation type="journal article" date="2024" name="Proc. Natl. Acad. Sci. U.S.A.">
        <title>The genetic regulatory architecture and epigenomic basis for age-related changes in rattlesnake venom.</title>
        <authorList>
            <person name="Hogan M.P."/>
            <person name="Holding M.L."/>
            <person name="Nystrom G.S."/>
            <person name="Colston T.J."/>
            <person name="Bartlett D.A."/>
            <person name="Mason A.J."/>
            <person name="Ellsworth S.A."/>
            <person name="Rautsaw R.M."/>
            <person name="Lawrence K.C."/>
            <person name="Strickland J.L."/>
            <person name="He B."/>
            <person name="Fraser P."/>
            <person name="Margres M.J."/>
            <person name="Gilbert D.M."/>
            <person name="Gibbs H.L."/>
            <person name="Parkinson C.L."/>
            <person name="Rokyta D.R."/>
        </authorList>
    </citation>
    <scope>NUCLEOTIDE SEQUENCE [LARGE SCALE GENOMIC DNA]</scope>
    <source>
        <strain evidence="1">DRR0105</strain>
    </source>
</reference>
<gene>
    <name evidence="1" type="ORF">NXF25_016603</name>
</gene>
<accession>A0AAW1AV71</accession>
<dbReference type="EMBL" id="JAOTOJ010000014">
    <property type="protein sequence ID" value="KAK9393341.1"/>
    <property type="molecule type" value="Genomic_DNA"/>
</dbReference>
<keyword evidence="2" id="KW-1185">Reference proteome</keyword>
<sequence length="185" mass="20748">MLVLLGPFFNVPSAVLIEDIPATEEEFVSGVTKIHVLYDQVDFQMEKNGGLMHLQTVEMLPRGRFTDRVLRNHEIPDLCSRRQILVKRLAGSSIEEPCRVMTSVEMDCNICPPSPACFINCSLVEFALDTFYFFGTDTSKLFYEPSAVPAMGGAVEEQQSIMLHQSLNSHWGSPIGHSFDSLKFD</sequence>